<proteinExistence type="predicted"/>
<evidence type="ECO:0000313" key="1">
    <source>
        <dbReference type="EMBL" id="KZT50335.1"/>
    </source>
</evidence>
<evidence type="ECO:0000313" key="2">
    <source>
        <dbReference type="Proteomes" id="UP000076842"/>
    </source>
</evidence>
<reference evidence="1 2" key="1">
    <citation type="journal article" date="2016" name="Mol. Biol. Evol.">
        <title>Comparative Genomics of Early-Diverging Mushroom-Forming Fungi Provides Insights into the Origins of Lignocellulose Decay Capabilities.</title>
        <authorList>
            <person name="Nagy L.G."/>
            <person name="Riley R."/>
            <person name="Tritt A."/>
            <person name="Adam C."/>
            <person name="Daum C."/>
            <person name="Floudas D."/>
            <person name="Sun H."/>
            <person name="Yadav J.S."/>
            <person name="Pangilinan J."/>
            <person name="Larsson K.H."/>
            <person name="Matsuura K."/>
            <person name="Barry K."/>
            <person name="Labutti K."/>
            <person name="Kuo R."/>
            <person name="Ohm R.A."/>
            <person name="Bhattacharya S.S."/>
            <person name="Shirouzu T."/>
            <person name="Yoshinaga Y."/>
            <person name="Martin F.M."/>
            <person name="Grigoriev I.V."/>
            <person name="Hibbett D.S."/>
        </authorList>
    </citation>
    <scope>NUCLEOTIDE SEQUENCE [LARGE SCALE GENOMIC DNA]</scope>
    <source>
        <strain evidence="1 2">HHB12733</strain>
    </source>
</reference>
<protein>
    <submittedName>
        <fullName evidence="1">Uncharacterized protein</fullName>
    </submittedName>
</protein>
<dbReference type="Proteomes" id="UP000076842">
    <property type="component" value="Unassembled WGS sequence"/>
</dbReference>
<gene>
    <name evidence="1" type="ORF">CALCODRAFT_488786</name>
</gene>
<organism evidence="1 2">
    <name type="scientific">Calocera cornea HHB12733</name>
    <dbReference type="NCBI Taxonomy" id="1353952"/>
    <lineage>
        <taxon>Eukaryota</taxon>
        <taxon>Fungi</taxon>
        <taxon>Dikarya</taxon>
        <taxon>Basidiomycota</taxon>
        <taxon>Agaricomycotina</taxon>
        <taxon>Dacrymycetes</taxon>
        <taxon>Dacrymycetales</taxon>
        <taxon>Dacrymycetaceae</taxon>
        <taxon>Calocera</taxon>
    </lineage>
</organism>
<dbReference type="EMBL" id="KV424188">
    <property type="protein sequence ID" value="KZT50335.1"/>
    <property type="molecule type" value="Genomic_DNA"/>
</dbReference>
<dbReference type="InParanoid" id="A0A165C6Y0"/>
<dbReference type="OrthoDB" id="3543113at2759"/>
<name>A0A165C6Y0_9BASI</name>
<keyword evidence="2" id="KW-1185">Reference proteome</keyword>
<accession>A0A165C6Y0</accession>
<dbReference type="AlphaFoldDB" id="A0A165C6Y0"/>
<sequence length="335" mass="37033">MSTDGCTLPLDIIYEIIDTLCTAPSPFSRTQPPCVLRTLCALALVSRAVHARAICHLYRDLRLPTPCSLALVIDSNYLLQPGRPVRSLSLFQPARAPPPRPSCRPLPCADPPDLFLRLLLLLSPTLEHLTLTGDLTPIGHPTASLLNSSMHTLPLPRLRSLSLARQPHHAFPHFWFPEGCTPWPEVERVVLHRFHPVSAEQCYIAHRCPGLRRLVVGFNAWDFDGSIANAMLGLARPLTGLTELRVVYPGVGKQAFLERSFVAEVLRPHLSESVRENPKRRAAGLLPHTKVLDIDVVQSGVKLNARDGEGDVGAWVERSVADGSVWEMEGRGWEA</sequence>